<evidence type="ECO:0000313" key="1">
    <source>
        <dbReference type="EMBL" id="MBX16547.1"/>
    </source>
</evidence>
<name>A0A2P2LEZ4_RHIMU</name>
<accession>A0A2P2LEZ4</accession>
<sequence length="63" mass="7136">MDLNHLKGIVLSSSALIMQMRDCSNISTATCSSWSRRNIFMMALTGRRLTLKTTKTALIFSRR</sequence>
<proteinExistence type="predicted"/>
<organism evidence="1">
    <name type="scientific">Rhizophora mucronata</name>
    <name type="common">Asiatic mangrove</name>
    <dbReference type="NCBI Taxonomy" id="61149"/>
    <lineage>
        <taxon>Eukaryota</taxon>
        <taxon>Viridiplantae</taxon>
        <taxon>Streptophyta</taxon>
        <taxon>Embryophyta</taxon>
        <taxon>Tracheophyta</taxon>
        <taxon>Spermatophyta</taxon>
        <taxon>Magnoliopsida</taxon>
        <taxon>eudicotyledons</taxon>
        <taxon>Gunneridae</taxon>
        <taxon>Pentapetalae</taxon>
        <taxon>rosids</taxon>
        <taxon>fabids</taxon>
        <taxon>Malpighiales</taxon>
        <taxon>Rhizophoraceae</taxon>
        <taxon>Rhizophora</taxon>
    </lineage>
</organism>
<protein>
    <submittedName>
        <fullName evidence="1">Uncharacterized protein</fullName>
    </submittedName>
</protein>
<dbReference type="EMBL" id="GGEC01036063">
    <property type="protein sequence ID" value="MBX16547.1"/>
    <property type="molecule type" value="Transcribed_RNA"/>
</dbReference>
<reference evidence="1" key="1">
    <citation type="submission" date="2018-02" db="EMBL/GenBank/DDBJ databases">
        <title>Rhizophora mucronata_Transcriptome.</title>
        <authorList>
            <person name="Meera S.P."/>
            <person name="Sreeshan A."/>
            <person name="Augustine A."/>
        </authorList>
    </citation>
    <scope>NUCLEOTIDE SEQUENCE</scope>
    <source>
        <tissue evidence="1">Leaf</tissue>
    </source>
</reference>
<dbReference type="AlphaFoldDB" id="A0A2P2LEZ4"/>